<dbReference type="NCBIfam" id="TIGR01167">
    <property type="entry name" value="LPXTG_anchor"/>
    <property type="match status" value="1"/>
</dbReference>
<evidence type="ECO:0000256" key="2">
    <source>
        <dbReference type="ARBA" id="ARBA00022692"/>
    </source>
</evidence>
<evidence type="ECO:0000256" key="1">
    <source>
        <dbReference type="ARBA" id="ARBA00004167"/>
    </source>
</evidence>
<evidence type="ECO:0000256" key="5">
    <source>
        <dbReference type="SAM" id="MobiDB-lite"/>
    </source>
</evidence>
<evidence type="ECO:0000256" key="6">
    <source>
        <dbReference type="SAM" id="Phobius"/>
    </source>
</evidence>
<accession>A0A9P8XU70</accession>
<sequence length="304" mass="31796">MASSGDTDAQTWVFPPPGVDVPPIAATGDFGPVHYGDSMILDWDAPTAPVVIFSCFSQLQNNSNYYAVRDKRPPITYTFDQTAIQQSAFDLTFCHFYFSPSKHGNTIVFQYDNKPLAKPVTWSAGSVSSSATSSSGVSSTASSTASSSSSAAATSATSDLPAISASNTPPANPTGGASAVADSGSTGLPAGTSAGIGVGVALGVLLVAGVAGFLLWRRRRKTQRQQQQQSTDSNGPFEVPSGGMQQYDGTSTTTYYSPEQHHQHHYAVAKSPGAYQDSVPPTAELHSGYQPSELHSGHRPTELP</sequence>
<feature type="region of interest" description="Disordered" evidence="5">
    <location>
        <begin position="223"/>
        <end position="304"/>
    </location>
</feature>
<protein>
    <submittedName>
        <fullName evidence="7">Uncharacterized protein</fullName>
    </submittedName>
</protein>
<feature type="compositionally biased region" description="Low complexity" evidence="5">
    <location>
        <begin position="128"/>
        <end position="158"/>
    </location>
</feature>
<dbReference type="Proteomes" id="UP000756346">
    <property type="component" value="Unassembled WGS sequence"/>
</dbReference>
<gene>
    <name evidence="7" type="ORF">B0I36DRAFT_335491</name>
</gene>
<dbReference type="AlphaFoldDB" id="A0A9P8XU70"/>
<evidence type="ECO:0000256" key="4">
    <source>
        <dbReference type="ARBA" id="ARBA00023136"/>
    </source>
</evidence>
<evidence type="ECO:0000313" key="8">
    <source>
        <dbReference type="Proteomes" id="UP000756346"/>
    </source>
</evidence>
<feature type="transmembrane region" description="Helical" evidence="6">
    <location>
        <begin position="194"/>
        <end position="216"/>
    </location>
</feature>
<keyword evidence="2 6" id="KW-0812">Transmembrane</keyword>
<name>A0A9P8XU70_9PEZI</name>
<feature type="compositionally biased region" description="Basic and acidic residues" evidence="5">
    <location>
        <begin position="295"/>
        <end position="304"/>
    </location>
</feature>
<feature type="compositionally biased region" description="Polar residues" evidence="5">
    <location>
        <begin position="243"/>
        <end position="257"/>
    </location>
</feature>
<dbReference type="PANTHER" id="PTHR15549">
    <property type="entry name" value="PAIRED IMMUNOGLOBULIN-LIKE TYPE 2 RECEPTOR"/>
    <property type="match status" value="1"/>
</dbReference>
<dbReference type="GO" id="GO:0016020">
    <property type="term" value="C:membrane"/>
    <property type="evidence" value="ECO:0007669"/>
    <property type="project" value="UniProtKB-SubCell"/>
</dbReference>
<dbReference type="InterPro" id="IPR051694">
    <property type="entry name" value="Immunoregulatory_rcpt-like"/>
</dbReference>
<dbReference type="GO" id="GO:0071944">
    <property type="term" value="C:cell periphery"/>
    <property type="evidence" value="ECO:0007669"/>
    <property type="project" value="UniProtKB-ARBA"/>
</dbReference>
<organism evidence="7 8">
    <name type="scientific">Microdochium trichocladiopsis</name>
    <dbReference type="NCBI Taxonomy" id="1682393"/>
    <lineage>
        <taxon>Eukaryota</taxon>
        <taxon>Fungi</taxon>
        <taxon>Dikarya</taxon>
        <taxon>Ascomycota</taxon>
        <taxon>Pezizomycotina</taxon>
        <taxon>Sordariomycetes</taxon>
        <taxon>Xylariomycetidae</taxon>
        <taxon>Xylariales</taxon>
        <taxon>Microdochiaceae</taxon>
        <taxon>Microdochium</taxon>
    </lineage>
</organism>
<feature type="region of interest" description="Disordered" evidence="5">
    <location>
        <begin position="128"/>
        <end position="183"/>
    </location>
</feature>
<dbReference type="RefSeq" id="XP_046006471.1">
    <property type="nucleotide sequence ID" value="XM_046155483.1"/>
</dbReference>
<keyword evidence="8" id="KW-1185">Reference proteome</keyword>
<evidence type="ECO:0000313" key="7">
    <source>
        <dbReference type="EMBL" id="KAH7018204.1"/>
    </source>
</evidence>
<keyword evidence="3 6" id="KW-1133">Transmembrane helix</keyword>
<dbReference type="GeneID" id="70185029"/>
<evidence type="ECO:0000256" key="3">
    <source>
        <dbReference type="ARBA" id="ARBA00022989"/>
    </source>
</evidence>
<proteinExistence type="predicted"/>
<comment type="caution">
    <text evidence="7">The sequence shown here is derived from an EMBL/GenBank/DDBJ whole genome shotgun (WGS) entry which is preliminary data.</text>
</comment>
<dbReference type="EMBL" id="JAGTJQ010000011">
    <property type="protein sequence ID" value="KAH7018204.1"/>
    <property type="molecule type" value="Genomic_DNA"/>
</dbReference>
<keyword evidence="4 6" id="KW-0472">Membrane</keyword>
<dbReference type="OrthoDB" id="4777668at2759"/>
<dbReference type="PANTHER" id="PTHR15549:SF30">
    <property type="entry name" value="MID2 DOMAIN-CONTAINING PROTEIN"/>
    <property type="match status" value="1"/>
</dbReference>
<comment type="subcellular location">
    <subcellularLocation>
        <location evidence="1">Membrane</location>
        <topology evidence="1">Single-pass membrane protein</topology>
    </subcellularLocation>
</comment>
<reference evidence="7" key="1">
    <citation type="journal article" date="2021" name="Nat. Commun.">
        <title>Genetic determinants of endophytism in the Arabidopsis root mycobiome.</title>
        <authorList>
            <person name="Mesny F."/>
            <person name="Miyauchi S."/>
            <person name="Thiergart T."/>
            <person name="Pickel B."/>
            <person name="Atanasova L."/>
            <person name="Karlsson M."/>
            <person name="Huettel B."/>
            <person name="Barry K.W."/>
            <person name="Haridas S."/>
            <person name="Chen C."/>
            <person name="Bauer D."/>
            <person name="Andreopoulos W."/>
            <person name="Pangilinan J."/>
            <person name="LaButti K."/>
            <person name="Riley R."/>
            <person name="Lipzen A."/>
            <person name="Clum A."/>
            <person name="Drula E."/>
            <person name="Henrissat B."/>
            <person name="Kohler A."/>
            <person name="Grigoriev I.V."/>
            <person name="Martin F.M."/>
            <person name="Hacquard S."/>
        </authorList>
    </citation>
    <scope>NUCLEOTIDE SEQUENCE</scope>
    <source>
        <strain evidence="7">MPI-CAGE-CH-0230</strain>
    </source>
</reference>